<dbReference type="InterPro" id="IPR039104">
    <property type="entry name" value="6PGL"/>
</dbReference>
<proteinExistence type="inferred from homology"/>
<gene>
    <name evidence="3" type="primary">nagB_6</name>
    <name evidence="3" type="ORF">SDC9_27215</name>
</gene>
<accession>A0A644UQI6</accession>
<keyword evidence="3" id="KW-0378">Hydrolase</keyword>
<dbReference type="SUPFAM" id="SSF100950">
    <property type="entry name" value="NagB/RpiA/CoA transferase-like"/>
    <property type="match status" value="1"/>
</dbReference>
<sequence>MKTPSELLSDRIVSLLALEEFLNRNLNIAISGGTSPDRLFALWAGPYTNTIDWRRINIFWVDERCVPPDHPDSNYGRAYQKFLKEIPLNENNIFRIKGEINPTEAASSYEKIVKSVLGESGGFDLVILGIGDDGHTSSVFPGQSDLYFAQELYKNSVNPYTGQNRIALTLPGILKSREIIFYLNGSSKKSVLEKMEDNISDNLLPAEFIIKNAIKSFVYWDNAPGIAFVKLNSIFVK</sequence>
<dbReference type="Pfam" id="PF01182">
    <property type="entry name" value="Glucosamine_iso"/>
    <property type="match status" value="1"/>
</dbReference>
<dbReference type="GO" id="GO:0017057">
    <property type="term" value="F:6-phosphogluconolactonase activity"/>
    <property type="evidence" value="ECO:0007669"/>
    <property type="project" value="InterPro"/>
</dbReference>
<name>A0A644UQI6_9ZZZZ</name>
<evidence type="ECO:0000256" key="1">
    <source>
        <dbReference type="ARBA" id="ARBA00010662"/>
    </source>
</evidence>
<comment type="caution">
    <text evidence="3">The sequence shown here is derived from an EMBL/GenBank/DDBJ whole genome shotgun (WGS) entry which is preliminary data.</text>
</comment>
<dbReference type="AlphaFoldDB" id="A0A644UQI6"/>
<dbReference type="EC" id="3.5.99.6" evidence="3"/>
<dbReference type="GO" id="GO:0004342">
    <property type="term" value="F:glucosamine-6-phosphate deaminase activity"/>
    <property type="evidence" value="ECO:0007669"/>
    <property type="project" value="UniProtKB-EC"/>
</dbReference>
<protein>
    <submittedName>
        <fullName evidence="3">Glucosamine-6-phosphate deaminase</fullName>
        <ecNumber evidence="3">3.5.99.6</ecNumber>
    </submittedName>
</protein>
<reference evidence="3" key="1">
    <citation type="submission" date="2019-08" db="EMBL/GenBank/DDBJ databases">
        <authorList>
            <person name="Kucharzyk K."/>
            <person name="Murdoch R.W."/>
            <person name="Higgins S."/>
            <person name="Loffler F."/>
        </authorList>
    </citation>
    <scope>NUCLEOTIDE SEQUENCE</scope>
</reference>
<dbReference type="InterPro" id="IPR037171">
    <property type="entry name" value="NagB/RpiA_transferase-like"/>
</dbReference>
<dbReference type="InterPro" id="IPR006148">
    <property type="entry name" value="Glc/Gal-6P_isomerase"/>
</dbReference>
<organism evidence="3">
    <name type="scientific">bioreactor metagenome</name>
    <dbReference type="NCBI Taxonomy" id="1076179"/>
    <lineage>
        <taxon>unclassified sequences</taxon>
        <taxon>metagenomes</taxon>
        <taxon>ecological metagenomes</taxon>
    </lineage>
</organism>
<dbReference type="EMBL" id="VSSQ01000148">
    <property type="protein sequence ID" value="MPL81300.1"/>
    <property type="molecule type" value="Genomic_DNA"/>
</dbReference>
<dbReference type="Gene3D" id="3.40.50.1360">
    <property type="match status" value="1"/>
</dbReference>
<dbReference type="CDD" id="cd01400">
    <property type="entry name" value="6PGL"/>
    <property type="match status" value="1"/>
</dbReference>
<dbReference type="PANTHER" id="PTHR11054:SF0">
    <property type="entry name" value="6-PHOSPHOGLUCONOLACTONASE"/>
    <property type="match status" value="1"/>
</dbReference>
<dbReference type="NCBIfam" id="TIGR01198">
    <property type="entry name" value="pgl"/>
    <property type="match status" value="1"/>
</dbReference>
<dbReference type="GO" id="GO:0005975">
    <property type="term" value="P:carbohydrate metabolic process"/>
    <property type="evidence" value="ECO:0007669"/>
    <property type="project" value="InterPro"/>
</dbReference>
<comment type="similarity">
    <text evidence="1">Belongs to the glucosamine/galactosamine-6-phosphate isomerase family. 6-phosphogluconolactonase subfamily.</text>
</comment>
<evidence type="ECO:0000259" key="2">
    <source>
        <dbReference type="Pfam" id="PF01182"/>
    </source>
</evidence>
<dbReference type="GO" id="GO:0006098">
    <property type="term" value="P:pentose-phosphate shunt"/>
    <property type="evidence" value="ECO:0007669"/>
    <property type="project" value="InterPro"/>
</dbReference>
<dbReference type="PANTHER" id="PTHR11054">
    <property type="entry name" value="6-PHOSPHOGLUCONOLACTONASE"/>
    <property type="match status" value="1"/>
</dbReference>
<feature type="domain" description="Glucosamine/galactosamine-6-phosphate isomerase" evidence="2">
    <location>
        <begin position="23"/>
        <end position="211"/>
    </location>
</feature>
<evidence type="ECO:0000313" key="3">
    <source>
        <dbReference type="EMBL" id="MPL81300.1"/>
    </source>
</evidence>
<dbReference type="InterPro" id="IPR005900">
    <property type="entry name" value="6-phosphogluconolactonase_DevB"/>
</dbReference>